<sequence>MKIKLFLILLTTFTSVALSLIPNQKKIRLINTNLYWALNDTNLVLKTPEQVPEVQLWTIIPYAYGSYFLAVGHPGLYVQFNQPVGEQLSATEHEEGYNHRWLFTEDNPVTISSSQDPSVFIIANDSKVVAGYDCQPQWILE</sequence>
<gene>
    <name evidence="2" type="primary">ZNF589</name>
    <name evidence="2" type="ORF">g.164842</name>
</gene>
<feature type="signal peptide" evidence="1">
    <location>
        <begin position="1"/>
        <end position="19"/>
    </location>
</feature>
<dbReference type="AlphaFoldDB" id="A0A1D1ZJN9"/>
<accession>A0A1D1ZJN9</accession>
<dbReference type="EMBL" id="GDJX01000913">
    <property type="protein sequence ID" value="JAT67023.1"/>
    <property type="molecule type" value="Transcribed_RNA"/>
</dbReference>
<feature type="chain" id="PRO_5008901052" evidence="1">
    <location>
        <begin position="20"/>
        <end position="141"/>
    </location>
</feature>
<organism evidence="2">
    <name type="scientific">Anthurium amnicola</name>
    <dbReference type="NCBI Taxonomy" id="1678845"/>
    <lineage>
        <taxon>Eukaryota</taxon>
        <taxon>Viridiplantae</taxon>
        <taxon>Streptophyta</taxon>
        <taxon>Embryophyta</taxon>
        <taxon>Tracheophyta</taxon>
        <taxon>Spermatophyta</taxon>
        <taxon>Magnoliopsida</taxon>
        <taxon>Liliopsida</taxon>
        <taxon>Araceae</taxon>
        <taxon>Pothoideae</taxon>
        <taxon>Potheae</taxon>
        <taxon>Anthurium</taxon>
    </lineage>
</organism>
<evidence type="ECO:0000256" key="1">
    <source>
        <dbReference type="SAM" id="SignalP"/>
    </source>
</evidence>
<name>A0A1D1ZJN9_9ARAE</name>
<evidence type="ECO:0000313" key="2">
    <source>
        <dbReference type="EMBL" id="JAT67023.1"/>
    </source>
</evidence>
<keyword evidence="1" id="KW-0732">Signal</keyword>
<reference evidence="2" key="1">
    <citation type="submission" date="2015-07" db="EMBL/GenBank/DDBJ databases">
        <title>Transcriptome Assembly of Anthurium amnicola.</title>
        <authorList>
            <person name="Suzuki J."/>
        </authorList>
    </citation>
    <scope>NUCLEOTIDE SEQUENCE</scope>
</reference>
<protein>
    <submittedName>
        <fullName evidence="2">Zinc finger protein 589</fullName>
    </submittedName>
</protein>
<proteinExistence type="predicted"/>